<sequence>HTDNNTKSSAICYIFLTNHKMLKLRPHIYFAGNMFCSSPAGFLFG</sequence>
<dbReference type="EMBL" id="UINC01104854">
    <property type="protein sequence ID" value="SVC68327.1"/>
    <property type="molecule type" value="Genomic_DNA"/>
</dbReference>
<evidence type="ECO:0000313" key="1">
    <source>
        <dbReference type="EMBL" id="SVC68327.1"/>
    </source>
</evidence>
<name>A0A382P662_9ZZZZ</name>
<protein>
    <submittedName>
        <fullName evidence="1">Uncharacterized protein</fullName>
    </submittedName>
</protein>
<organism evidence="1">
    <name type="scientific">marine metagenome</name>
    <dbReference type="NCBI Taxonomy" id="408172"/>
    <lineage>
        <taxon>unclassified sequences</taxon>
        <taxon>metagenomes</taxon>
        <taxon>ecological metagenomes</taxon>
    </lineage>
</organism>
<accession>A0A382P662</accession>
<feature type="non-terminal residue" evidence="1">
    <location>
        <position position="1"/>
    </location>
</feature>
<proteinExistence type="predicted"/>
<gene>
    <name evidence="1" type="ORF">METZ01_LOCUS321181</name>
</gene>
<dbReference type="AlphaFoldDB" id="A0A382P662"/>
<reference evidence="1" key="1">
    <citation type="submission" date="2018-05" db="EMBL/GenBank/DDBJ databases">
        <authorList>
            <person name="Lanie J.A."/>
            <person name="Ng W.-L."/>
            <person name="Kazmierczak K.M."/>
            <person name="Andrzejewski T.M."/>
            <person name="Davidsen T.M."/>
            <person name="Wayne K.J."/>
            <person name="Tettelin H."/>
            <person name="Glass J.I."/>
            <person name="Rusch D."/>
            <person name="Podicherti R."/>
            <person name="Tsui H.-C.T."/>
            <person name="Winkler M.E."/>
        </authorList>
    </citation>
    <scope>NUCLEOTIDE SEQUENCE</scope>
</reference>